<dbReference type="Pfam" id="PF12796">
    <property type="entry name" value="Ank_2"/>
    <property type="match status" value="1"/>
</dbReference>
<keyword evidence="6" id="KW-0597">Phosphoprotein</keyword>
<dbReference type="PANTHER" id="PTHR23166:SF5">
    <property type="entry name" value="CTTNBP2 N-TERMINAL-LIKE PROTEIN"/>
    <property type="match status" value="1"/>
</dbReference>
<feature type="domain" description="ATPase dynein-related AAA" evidence="16">
    <location>
        <begin position="1129"/>
        <end position="1234"/>
    </location>
</feature>
<feature type="compositionally biased region" description="Polar residues" evidence="15">
    <location>
        <begin position="1589"/>
        <end position="1598"/>
    </location>
</feature>
<feature type="domain" description="Cortactin-binding protein-2 N-terminal" evidence="17">
    <location>
        <begin position="63"/>
        <end position="245"/>
    </location>
</feature>
<feature type="compositionally biased region" description="Polar residues" evidence="15">
    <location>
        <begin position="426"/>
        <end position="436"/>
    </location>
</feature>
<dbReference type="GO" id="GO:0016887">
    <property type="term" value="F:ATP hydrolysis activity"/>
    <property type="evidence" value="ECO:0007669"/>
    <property type="project" value="InterPro"/>
</dbReference>
<dbReference type="GO" id="GO:0043197">
    <property type="term" value="C:dendritic spine"/>
    <property type="evidence" value="ECO:0007669"/>
    <property type="project" value="UniProtKB-SubCell"/>
</dbReference>
<organism evidence="19 20">
    <name type="scientific">Strongylocentrotus purpuratus</name>
    <name type="common">Purple sea urchin</name>
    <dbReference type="NCBI Taxonomy" id="7668"/>
    <lineage>
        <taxon>Eukaryota</taxon>
        <taxon>Metazoa</taxon>
        <taxon>Echinodermata</taxon>
        <taxon>Eleutherozoa</taxon>
        <taxon>Echinozoa</taxon>
        <taxon>Echinoidea</taxon>
        <taxon>Euechinoidea</taxon>
        <taxon>Echinacea</taxon>
        <taxon>Camarodonta</taxon>
        <taxon>Echinidea</taxon>
        <taxon>Strongylocentrotidae</taxon>
        <taxon>Strongylocentrotus</taxon>
    </lineage>
</organism>
<evidence type="ECO:0000256" key="5">
    <source>
        <dbReference type="ARBA" id="ARBA00022490"/>
    </source>
</evidence>
<feature type="domain" description="CortBP2/NAV1-like AAA+ ATPase lid" evidence="18">
    <location>
        <begin position="1312"/>
        <end position="1382"/>
    </location>
</feature>
<evidence type="ECO:0000259" key="18">
    <source>
        <dbReference type="Pfam" id="PF25408"/>
    </source>
</evidence>
<dbReference type="CTD" id="83992"/>
<sequence length="1643" mass="178451">MLKLCKVSMLDSPDASGPLLRTPAKDGYSVGTKPSPSTSTPSLLKNNRLLSQKQHPKEKGIMEFSKSDLMKLLGLLEAELQARDLVINSLKNERTKLLKPSKNHHRQYTLANPYTALVRDSEKAAGKGDSDEEKAKGADTKDVVASLHAVIEHHRKAEERLKNQVQTLKASHTKAVNELEDEKRRHAQDTAQGDDVTYMLEKERERLMQQVEFEKAQQSKLERECKRGQGRLIQERKRHAEFIKLMFDKHLLLAQQLGDTQQRAMEWETQAQAMRAEAQNASKLAAEERNKSVKMEAEMEKKLSDFDIEREQLLGRLQREEMRTRELREELEALKKSSKKSPELVNGRIANGSELNSNAKGSSSKSIVSSSDSKTSKGKETPGSVRKPAVLKPKASAKIYGAKGYKTPPQSDKSEASSSSSSSEDNNVTVSLSRVHSVSPAVPSPKSNPSESKKPSITSKPKPSTTNFSRGAGKDSRPLSPASSLDKLSGKASSASPSSGLSQKGTKIPSSSAMFANSSQLRKSAPTVAVVAPQPSKASNVTQEASKQQQHAKKSIDSTDSPKSDKSEPKSNPMSRPTTLASGDTSLKAKEPAGKVSQLRNTLTSPKDKDTRDKSPTRGYGGMNVKAAAAQLTSPVGKKVFNPVGSTPNKLNSSTPSEPSGTTQTKEAPASVSTNAVSDKVKPVVTSPSSTTPGKRNVSPRGRPPSLTRPTLCPSAWESPLHQAARQGDTATLCRLIEEQHDRTSPEKDGSTLIHAAAYGGQVDSIDLLVTLGEDPDTAQSEGLTPLHVASGEGHEGCVRFLSEHGCNPLSRDSQGWQPIHWAAASGHASCVRTLLDNGAKRDCITNIGWTPFHASARYGQMGSLHALLYHTPTREQTDLQMLSQINQDETTPQPVSPDLLNMMDHDGWTLAHILASTGQKEMLVALHQYGSVHLAVPDRRGRTPCDVASDSCKEFLSSITEGKTVRVIVDVSQSSVPSNDLSPHLLGQKDEASQLVIGQLSVLSGMTWSAFDLAIGSVLANSCKMPESDNELPSPNSDKSPSSESSPENIDIGLGVNSIHSYVAGNLHWSVGETPSMQPHEIFNLTSDIVIKLHGNQNGRLDQLAFETFLPLQMIQNYVRIIKQYKSVLLYGSSGSGKSRLAVKLAQYIQAKNKNDRVESDMTYASLNSTFTHKDLCKLLLSKGFLVQSTAGKPNPSHNKSVHILVLDGLDKVGVAGLFADLLPLIENRSNQMTVRLQALSNSAMFSLHENSIIIGTVDGVGPGTDLTVQQHFRWIRVDWEQEPYRSILPRYLFRRLIHEKDGWIPSSPSDETLRVLTWMSGIWKRLNEALTRLSMPEFSTGPKQFFACPINGDAIGSVLRWLCLLWNYSLAPHIEDTFHHNGPRASSTHIQQQNMAASTALYVLLHKAFLPGCPLSDEEADDYFSGFRGISAPAVDVVVEKSSSGGKKPRRSKSLDRSKTSNKAAALLARNQAHMDLISSDSQRNGRSMIPRRVSPKPLKTVTKQNSLPIGSPSKPQETGSVITHQRSQSIPTSPADEPNLLESLLSNHANPSLSEIEQLIELQKTLFGNGGGGGEGGGDRGKNKGLKSSQQTTAGEGQGGVVGGQRLLRRASDGGPVSTGLARTRTKDEGGVWSVWEETV</sequence>
<dbReference type="Pfam" id="PF07728">
    <property type="entry name" value="AAA_5"/>
    <property type="match status" value="1"/>
</dbReference>
<keyword evidence="9 14" id="KW-0175">Coiled coil</keyword>
<feature type="compositionally biased region" description="Polar residues" evidence="15">
    <location>
        <begin position="574"/>
        <end position="585"/>
    </location>
</feature>
<evidence type="ECO:0000256" key="6">
    <source>
        <dbReference type="ARBA" id="ARBA00022553"/>
    </source>
</evidence>
<feature type="compositionally biased region" description="Low complexity" evidence="15">
    <location>
        <begin position="490"/>
        <end position="502"/>
    </location>
</feature>
<evidence type="ECO:0000256" key="15">
    <source>
        <dbReference type="SAM" id="MobiDB-lite"/>
    </source>
</evidence>
<feature type="compositionally biased region" description="Low complexity" evidence="15">
    <location>
        <begin position="1034"/>
        <end position="1051"/>
    </location>
</feature>
<dbReference type="PROSITE" id="PS50088">
    <property type="entry name" value="ANK_REPEAT"/>
    <property type="match status" value="3"/>
</dbReference>
<feature type="compositionally biased region" description="Low complexity" evidence="15">
    <location>
        <begin position="357"/>
        <end position="373"/>
    </location>
</feature>
<evidence type="ECO:0000256" key="1">
    <source>
        <dbReference type="ARBA" id="ARBA00004544"/>
    </source>
</evidence>
<dbReference type="OMA" id="MCPVEAL"/>
<evidence type="ECO:0000256" key="2">
    <source>
        <dbReference type="ARBA" id="ARBA00004552"/>
    </source>
</evidence>
<dbReference type="InterPro" id="IPR011704">
    <property type="entry name" value="ATPase_dyneun-rel_AAA"/>
</dbReference>
<feature type="region of interest" description="Disordered" evidence="15">
    <location>
        <begin position="1478"/>
        <end position="1542"/>
    </location>
</feature>
<feature type="compositionally biased region" description="Low complexity" evidence="15">
    <location>
        <begin position="32"/>
        <end position="45"/>
    </location>
</feature>
<feature type="region of interest" description="Disordered" evidence="15">
    <location>
        <begin position="119"/>
        <end position="141"/>
    </location>
</feature>
<dbReference type="SUPFAM" id="SSF52540">
    <property type="entry name" value="P-loop containing nucleoside triphosphate hydrolases"/>
    <property type="match status" value="1"/>
</dbReference>
<evidence type="ECO:0000313" key="19">
    <source>
        <dbReference type="EnsemblMetazoa" id="XP_030828700"/>
    </source>
</evidence>
<dbReference type="GeneID" id="579914"/>
<dbReference type="Proteomes" id="UP000007110">
    <property type="component" value="Unassembled WGS sequence"/>
</dbReference>
<keyword evidence="20" id="KW-1185">Reference proteome</keyword>
<feature type="repeat" description="ANK" evidence="13">
    <location>
        <begin position="815"/>
        <end position="847"/>
    </location>
</feature>
<dbReference type="InterPro" id="IPR036770">
    <property type="entry name" value="Ankyrin_rpt-contain_sf"/>
</dbReference>
<dbReference type="GO" id="GO:0005938">
    <property type="term" value="C:cell cortex"/>
    <property type="evidence" value="ECO:0007669"/>
    <property type="project" value="UniProtKB-SubCell"/>
</dbReference>
<evidence type="ECO:0000256" key="10">
    <source>
        <dbReference type="ARBA" id="ARBA00023273"/>
    </source>
</evidence>
<dbReference type="InterPro" id="IPR019131">
    <property type="entry name" value="Cortactin-binding_p2_N"/>
</dbReference>
<feature type="region of interest" description="Disordered" evidence="15">
    <location>
        <begin position="333"/>
        <end position="711"/>
    </location>
</feature>
<keyword evidence="4" id="KW-0488">Methylation</keyword>
<evidence type="ECO:0000256" key="8">
    <source>
        <dbReference type="ARBA" id="ARBA00023018"/>
    </source>
</evidence>
<evidence type="ECO:0000313" key="20">
    <source>
        <dbReference type="Proteomes" id="UP000007110"/>
    </source>
</evidence>
<feature type="region of interest" description="Disordered" evidence="15">
    <location>
        <begin position="1570"/>
        <end position="1643"/>
    </location>
</feature>
<name>A0A7M7MZ37_STRPU</name>
<evidence type="ECO:0000256" key="4">
    <source>
        <dbReference type="ARBA" id="ARBA00022481"/>
    </source>
</evidence>
<keyword evidence="5" id="KW-0963">Cytoplasm</keyword>
<feature type="compositionally biased region" description="Polar residues" evidence="15">
    <location>
        <begin position="644"/>
        <end position="677"/>
    </location>
</feature>
<keyword evidence="13" id="KW-0040">ANK repeat</keyword>
<dbReference type="OrthoDB" id="6021133at2759"/>
<comment type="function">
    <text evidence="11">Regulates the dendritic spine distribution of CTTN/cortactin in hippocampal neurons, and thus controls dendritic spinogenesis and dendritic spine maintenance. Associates with the striatin-interacting phosphatase and kinase (STRIPAK) core complex to regulate dendritic spine distribution of the STRIPAK complex in hippocampal neurons.</text>
</comment>
<feature type="repeat" description="ANK" evidence="13">
    <location>
        <begin position="782"/>
        <end position="814"/>
    </location>
</feature>
<feature type="compositionally biased region" description="Basic and acidic residues" evidence="15">
    <location>
        <begin position="554"/>
        <end position="569"/>
    </location>
</feature>
<dbReference type="Pfam" id="PF13637">
    <property type="entry name" value="Ank_4"/>
    <property type="match status" value="1"/>
</dbReference>
<accession>A0A7M7MZ37</accession>
<dbReference type="InterPro" id="IPR050719">
    <property type="entry name" value="Cortactin-Actin_Reg"/>
</dbReference>
<keyword evidence="8" id="KW-0770">Synapse</keyword>
<dbReference type="GO" id="GO:0005524">
    <property type="term" value="F:ATP binding"/>
    <property type="evidence" value="ECO:0007669"/>
    <property type="project" value="InterPro"/>
</dbReference>
<dbReference type="InterPro" id="IPR002110">
    <property type="entry name" value="Ankyrin_rpt"/>
</dbReference>
<dbReference type="InterPro" id="IPR057568">
    <property type="entry name" value="CortBP2_NAV1-like_AAA_lid"/>
</dbReference>
<feature type="repeat" description="ANK" evidence="13">
    <location>
        <begin position="749"/>
        <end position="781"/>
    </location>
</feature>
<dbReference type="EnsemblMetazoa" id="XM_030972840">
    <property type="protein sequence ID" value="XP_030828700"/>
    <property type="gene ID" value="LOC579914"/>
</dbReference>
<evidence type="ECO:0000256" key="12">
    <source>
        <dbReference type="ARBA" id="ARBA00044767"/>
    </source>
</evidence>
<reference evidence="20" key="1">
    <citation type="submission" date="2015-02" db="EMBL/GenBank/DDBJ databases">
        <title>Genome sequencing for Strongylocentrotus purpuratus.</title>
        <authorList>
            <person name="Murali S."/>
            <person name="Liu Y."/>
            <person name="Vee V."/>
            <person name="English A."/>
            <person name="Wang M."/>
            <person name="Skinner E."/>
            <person name="Han Y."/>
            <person name="Muzny D.M."/>
            <person name="Worley K.C."/>
            <person name="Gibbs R.A."/>
        </authorList>
    </citation>
    <scope>NUCLEOTIDE SEQUENCE</scope>
</reference>
<feature type="region of interest" description="Disordered" evidence="15">
    <location>
        <begin position="1441"/>
        <end position="1463"/>
    </location>
</feature>
<feature type="compositionally biased region" description="Polar residues" evidence="15">
    <location>
        <begin position="503"/>
        <end position="522"/>
    </location>
</feature>
<feature type="compositionally biased region" description="Low complexity" evidence="15">
    <location>
        <begin position="416"/>
        <end position="425"/>
    </location>
</feature>
<dbReference type="Pfam" id="PF09727">
    <property type="entry name" value="CortBP2"/>
    <property type="match status" value="1"/>
</dbReference>
<feature type="coiled-coil region" evidence="14">
    <location>
        <begin position="151"/>
        <end position="224"/>
    </location>
</feature>
<feature type="region of interest" description="Disordered" evidence="15">
    <location>
        <begin position="12"/>
        <end position="59"/>
    </location>
</feature>
<dbReference type="GO" id="GO:0015629">
    <property type="term" value="C:actin cytoskeleton"/>
    <property type="evidence" value="ECO:0000318"/>
    <property type="project" value="GO_Central"/>
</dbReference>
<dbReference type="PANTHER" id="PTHR23166">
    <property type="entry name" value="FILAMIN/GPBP-INTERACTING PROTEIN"/>
    <property type="match status" value="1"/>
</dbReference>
<dbReference type="Gene3D" id="3.40.50.300">
    <property type="entry name" value="P-loop containing nucleotide triphosphate hydrolases"/>
    <property type="match status" value="1"/>
</dbReference>
<evidence type="ECO:0000259" key="17">
    <source>
        <dbReference type="Pfam" id="PF09727"/>
    </source>
</evidence>
<evidence type="ECO:0000256" key="14">
    <source>
        <dbReference type="SAM" id="Coils"/>
    </source>
</evidence>
<reference evidence="19" key="2">
    <citation type="submission" date="2021-01" db="UniProtKB">
        <authorList>
            <consortium name="EnsemblMetazoa"/>
        </authorList>
    </citation>
    <scope>IDENTIFICATION</scope>
</reference>
<dbReference type="PROSITE" id="PS50297">
    <property type="entry name" value="ANK_REP_REGION"/>
    <property type="match status" value="3"/>
</dbReference>
<protein>
    <recommendedName>
        <fullName evidence="3">Cortactin-binding protein 2</fullName>
    </recommendedName>
</protein>
<evidence type="ECO:0000256" key="3">
    <source>
        <dbReference type="ARBA" id="ARBA00017042"/>
    </source>
</evidence>
<evidence type="ECO:0000259" key="16">
    <source>
        <dbReference type="Pfam" id="PF07728"/>
    </source>
</evidence>
<keyword evidence="10" id="KW-0966">Cell projection</keyword>
<evidence type="ECO:0000256" key="13">
    <source>
        <dbReference type="PROSITE-ProRule" id="PRU00023"/>
    </source>
</evidence>
<dbReference type="FunCoup" id="A0A7M7MZ37">
    <property type="interactions" value="491"/>
</dbReference>
<evidence type="ECO:0000256" key="7">
    <source>
        <dbReference type="ARBA" id="ARBA00022737"/>
    </source>
</evidence>
<dbReference type="SMART" id="SM00248">
    <property type="entry name" value="ANK"/>
    <property type="match status" value="6"/>
</dbReference>
<evidence type="ECO:0000256" key="9">
    <source>
        <dbReference type="ARBA" id="ARBA00023054"/>
    </source>
</evidence>
<dbReference type="GO" id="GO:1903119">
    <property type="term" value="P:protein localization to actin cytoskeleton"/>
    <property type="evidence" value="ECO:0000318"/>
    <property type="project" value="GO_Central"/>
</dbReference>
<keyword evidence="7" id="KW-0677">Repeat</keyword>
<feature type="compositionally biased region" description="Polar residues" evidence="15">
    <location>
        <begin position="1504"/>
        <end position="1535"/>
    </location>
</feature>
<dbReference type="InterPro" id="IPR027417">
    <property type="entry name" value="P-loop_NTPase"/>
</dbReference>
<proteinExistence type="predicted"/>
<dbReference type="InParanoid" id="A0A7M7MZ37"/>
<feature type="compositionally biased region" description="Low complexity" evidence="15">
    <location>
        <begin position="444"/>
        <end position="466"/>
    </location>
</feature>
<comment type="subcellular location">
    <subcellularLocation>
        <location evidence="2">Cell projection</location>
        <location evidence="2">Dendritic spine</location>
    </subcellularLocation>
    <subcellularLocation>
        <location evidence="1">Cytoplasm</location>
        <location evidence="1">Cell cortex</location>
    </subcellularLocation>
</comment>
<dbReference type="Gene3D" id="1.25.40.20">
    <property type="entry name" value="Ankyrin repeat-containing domain"/>
    <property type="match status" value="1"/>
</dbReference>
<feature type="compositionally biased region" description="Polar residues" evidence="15">
    <location>
        <begin position="536"/>
        <end position="549"/>
    </location>
</feature>
<dbReference type="SUPFAM" id="SSF48403">
    <property type="entry name" value="Ankyrin repeat"/>
    <property type="match status" value="1"/>
</dbReference>
<comment type="subunit">
    <text evidence="12">Interacts with CTTN/cortactin SH3 domain. Interacts with STRN, STRN4/zinedin and MOB4/phocein; this interactions mediate the association with the STRIPAK core complex and may regulate dendritic spine distribution of the STRIPAK complex in hippocampal neurons. Activation of glutamate receptors weakens the interaction with STRN and STRN4.</text>
</comment>
<evidence type="ECO:0000256" key="11">
    <source>
        <dbReference type="ARBA" id="ARBA00044742"/>
    </source>
</evidence>
<feature type="compositionally biased region" description="Basic and acidic residues" evidence="15">
    <location>
        <begin position="606"/>
        <end position="616"/>
    </location>
</feature>
<dbReference type="RefSeq" id="XP_030828700.1">
    <property type="nucleotide sequence ID" value="XM_030972840.1"/>
</dbReference>
<dbReference type="Pfam" id="PF25408">
    <property type="entry name" value="AAA_lid_NAV1"/>
    <property type="match status" value="1"/>
</dbReference>
<feature type="region of interest" description="Disordered" evidence="15">
    <location>
        <begin position="1026"/>
        <end position="1051"/>
    </location>
</feature>